<protein>
    <recommendedName>
        <fullName evidence="3">Tctex1 domain-containing protein 2</fullName>
    </recommendedName>
</protein>
<name>A0A7S0SJJ9_9CHLO</name>
<dbReference type="Gene3D" id="3.30.1140.40">
    <property type="entry name" value="Tctex-1"/>
    <property type="match status" value="1"/>
</dbReference>
<reference evidence="2" key="1">
    <citation type="submission" date="2021-01" db="EMBL/GenBank/DDBJ databases">
        <authorList>
            <person name="Corre E."/>
            <person name="Pelletier E."/>
            <person name="Niang G."/>
            <person name="Scheremetjew M."/>
            <person name="Finn R."/>
            <person name="Kale V."/>
            <person name="Holt S."/>
            <person name="Cochrane G."/>
            <person name="Meng A."/>
            <person name="Brown T."/>
            <person name="Cohen L."/>
        </authorList>
    </citation>
    <scope>NUCLEOTIDE SEQUENCE</scope>
    <source>
        <strain evidence="2">SL-175</strain>
    </source>
</reference>
<gene>
    <name evidence="2" type="ORF">MANT1106_LOCUS10462</name>
</gene>
<dbReference type="InterPro" id="IPR038586">
    <property type="entry name" value="Tctex-1-like_sf"/>
</dbReference>
<organism evidence="2">
    <name type="scientific">Mantoniella antarctica</name>
    <dbReference type="NCBI Taxonomy" id="81844"/>
    <lineage>
        <taxon>Eukaryota</taxon>
        <taxon>Viridiplantae</taxon>
        <taxon>Chlorophyta</taxon>
        <taxon>Mamiellophyceae</taxon>
        <taxon>Mamiellales</taxon>
        <taxon>Mamiellaceae</taxon>
        <taxon>Mantoniella</taxon>
    </lineage>
</organism>
<comment type="similarity">
    <text evidence="1">Belongs to the dynein light chain Tctex-type family.</text>
</comment>
<dbReference type="InterPro" id="IPR005334">
    <property type="entry name" value="Tctex-1-like"/>
</dbReference>
<dbReference type="CDD" id="cd21459">
    <property type="entry name" value="DLC-like_TCTEX1D2"/>
    <property type="match status" value="1"/>
</dbReference>
<evidence type="ECO:0008006" key="3">
    <source>
        <dbReference type="Google" id="ProtNLM"/>
    </source>
</evidence>
<evidence type="ECO:0000313" key="2">
    <source>
        <dbReference type="EMBL" id="CAD8707779.1"/>
    </source>
</evidence>
<accession>A0A7S0SJJ9</accession>
<dbReference type="AlphaFoldDB" id="A0A7S0SJJ9"/>
<evidence type="ECO:0000256" key="1">
    <source>
        <dbReference type="ARBA" id="ARBA00005361"/>
    </source>
</evidence>
<dbReference type="GO" id="GO:0045505">
    <property type="term" value="F:dynein intermediate chain binding"/>
    <property type="evidence" value="ECO:0007669"/>
    <property type="project" value="TreeGrafter"/>
</dbReference>
<dbReference type="GO" id="GO:0005868">
    <property type="term" value="C:cytoplasmic dynein complex"/>
    <property type="evidence" value="ECO:0007669"/>
    <property type="project" value="TreeGrafter"/>
</dbReference>
<dbReference type="PANTHER" id="PTHR21255:SF7">
    <property type="entry name" value="DYNEIN LIGHT CHAIN TCTEX-TYPE PROTEIN 2B"/>
    <property type="match status" value="1"/>
</dbReference>
<dbReference type="PANTHER" id="PTHR21255">
    <property type="entry name" value="T-COMPLEX-ASSOCIATED-TESTIS-EXPRESSED 1/ DYNEIN LIGHT CHAIN"/>
    <property type="match status" value="1"/>
</dbReference>
<proteinExistence type="inferred from homology"/>
<dbReference type="FunFam" id="3.30.1140.40:FF:000003">
    <property type="entry name" value="tctex1 domain-containing protein 2"/>
    <property type="match status" value="1"/>
</dbReference>
<dbReference type="GO" id="GO:0007018">
    <property type="term" value="P:microtubule-based movement"/>
    <property type="evidence" value="ECO:0007669"/>
    <property type="project" value="TreeGrafter"/>
</dbReference>
<dbReference type="Pfam" id="PF03645">
    <property type="entry name" value="Tctex-1"/>
    <property type="match status" value="1"/>
</dbReference>
<sequence length="131" mass="15167">MEEMMEHQVVFENSYLQKPEEYGEGFRFMRGPVQKVLSETIKERLEGTTYDPLKSAQIAKELADMIKERTKNLGYDRYKLVVQVTVGEKTGQGIRMASRCLWDTATDNFASDFYENASVFCVAMVFGLYYE</sequence>
<dbReference type="EMBL" id="HBFC01017579">
    <property type="protein sequence ID" value="CAD8707779.1"/>
    <property type="molecule type" value="Transcribed_RNA"/>
</dbReference>
<dbReference type="GO" id="GO:0005737">
    <property type="term" value="C:cytoplasm"/>
    <property type="evidence" value="ECO:0007669"/>
    <property type="project" value="TreeGrafter"/>
</dbReference>